<evidence type="ECO:0000313" key="2">
    <source>
        <dbReference type="Proteomes" id="UP000789405"/>
    </source>
</evidence>
<organism evidence="1 2">
    <name type="scientific">Dentiscutata erythropus</name>
    <dbReference type="NCBI Taxonomy" id="1348616"/>
    <lineage>
        <taxon>Eukaryota</taxon>
        <taxon>Fungi</taxon>
        <taxon>Fungi incertae sedis</taxon>
        <taxon>Mucoromycota</taxon>
        <taxon>Glomeromycotina</taxon>
        <taxon>Glomeromycetes</taxon>
        <taxon>Diversisporales</taxon>
        <taxon>Gigasporaceae</taxon>
        <taxon>Dentiscutata</taxon>
    </lineage>
</organism>
<evidence type="ECO:0000313" key="1">
    <source>
        <dbReference type="EMBL" id="CAG8473391.1"/>
    </source>
</evidence>
<reference evidence="1" key="1">
    <citation type="submission" date="2021-06" db="EMBL/GenBank/DDBJ databases">
        <authorList>
            <person name="Kallberg Y."/>
            <person name="Tangrot J."/>
            <person name="Rosling A."/>
        </authorList>
    </citation>
    <scope>NUCLEOTIDE SEQUENCE</scope>
    <source>
        <strain evidence="1">MA453B</strain>
    </source>
</reference>
<proteinExistence type="predicted"/>
<sequence>SNVSVVATRDPNQEFNSVDIPISISQYMLPVLVKSESQNLREITYFDTEYSQYNTFTSFKNILMKIRVLYPTNSKWFTYLHTNNSIKPGRTFLISGFFRYISSDMTIMKTTDIDFFIISNAMMTIELENKIFLSSSNSNNRLDIDLIIDKIESNTSSL</sequence>
<feature type="non-terminal residue" evidence="1">
    <location>
        <position position="1"/>
    </location>
</feature>
<name>A0A9N8W331_9GLOM</name>
<dbReference type="AlphaFoldDB" id="A0A9N8W331"/>
<keyword evidence="2" id="KW-1185">Reference proteome</keyword>
<comment type="caution">
    <text evidence="1">The sequence shown here is derived from an EMBL/GenBank/DDBJ whole genome shotgun (WGS) entry which is preliminary data.</text>
</comment>
<dbReference type="Proteomes" id="UP000789405">
    <property type="component" value="Unassembled WGS sequence"/>
</dbReference>
<dbReference type="OrthoDB" id="2465172at2759"/>
<protein>
    <submittedName>
        <fullName evidence="1">21761_t:CDS:1</fullName>
    </submittedName>
</protein>
<gene>
    <name evidence="1" type="ORF">DERYTH_LOCUS1568</name>
</gene>
<accession>A0A9N8W331</accession>
<dbReference type="EMBL" id="CAJVPY010000449">
    <property type="protein sequence ID" value="CAG8473391.1"/>
    <property type="molecule type" value="Genomic_DNA"/>
</dbReference>